<organism evidence="1 2">
    <name type="scientific">Grifola frondosa</name>
    <name type="common">Maitake</name>
    <name type="synonym">Polyporus frondosus</name>
    <dbReference type="NCBI Taxonomy" id="5627"/>
    <lineage>
        <taxon>Eukaryota</taxon>
        <taxon>Fungi</taxon>
        <taxon>Dikarya</taxon>
        <taxon>Basidiomycota</taxon>
        <taxon>Agaricomycotina</taxon>
        <taxon>Agaricomycetes</taxon>
        <taxon>Polyporales</taxon>
        <taxon>Grifolaceae</taxon>
        <taxon>Grifola</taxon>
    </lineage>
</organism>
<reference evidence="1 2" key="1">
    <citation type="submission" date="2016-03" db="EMBL/GenBank/DDBJ databases">
        <title>Whole genome sequencing of Grifola frondosa 9006-11.</title>
        <authorList>
            <person name="Min B."/>
            <person name="Park H."/>
            <person name="Kim J.-G."/>
            <person name="Cho H."/>
            <person name="Oh Y.-L."/>
            <person name="Kong W.-S."/>
            <person name="Choi I.-G."/>
        </authorList>
    </citation>
    <scope>NUCLEOTIDE SEQUENCE [LARGE SCALE GENOMIC DNA]</scope>
    <source>
        <strain evidence="1 2">9006-11</strain>
    </source>
</reference>
<evidence type="ECO:0000313" key="1">
    <source>
        <dbReference type="EMBL" id="OBZ69907.1"/>
    </source>
</evidence>
<sequence>MGIMPMLPHPDSCSPDAGIPCAKAAWVMDTDSGPTYTAQCAVTNPYSGFPIPLVIEDANVVAALLMRVYPLPLGKHMVKTEALVNGFPVAGRPYTILRHTSTPMIHDVTIRSHSILI</sequence>
<dbReference type="EMBL" id="LUGG01000015">
    <property type="protein sequence ID" value="OBZ69907.1"/>
    <property type="molecule type" value="Genomic_DNA"/>
</dbReference>
<accession>A0A1C7M0C4</accession>
<dbReference type="Proteomes" id="UP000092993">
    <property type="component" value="Unassembled WGS sequence"/>
</dbReference>
<comment type="caution">
    <text evidence="1">The sequence shown here is derived from an EMBL/GenBank/DDBJ whole genome shotgun (WGS) entry which is preliminary data.</text>
</comment>
<proteinExistence type="predicted"/>
<evidence type="ECO:0000313" key="2">
    <source>
        <dbReference type="Proteomes" id="UP000092993"/>
    </source>
</evidence>
<name>A0A1C7M0C4_GRIFR</name>
<protein>
    <submittedName>
        <fullName evidence="1">Uncharacterized protein</fullName>
    </submittedName>
</protein>
<gene>
    <name evidence="1" type="ORF">A0H81_10375</name>
</gene>
<keyword evidence="2" id="KW-1185">Reference proteome</keyword>
<dbReference type="AlphaFoldDB" id="A0A1C7M0C4"/>